<evidence type="ECO:0000256" key="3">
    <source>
        <dbReference type="ARBA" id="ARBA00022432"/>
    </source>
</evidence>
<dbReference type="Pfam" id="PF00342">
    <property type="entry name" value="PGI"/>
    <property type="match status" value="1"/>
</dbReference>
<dbReference type="GO" id="GO:0004347">
    <property type="term" value="F:glucose-6-phosphate isomerase activity"/>
    <property type="evidence" value="ECO:0007669"/>
    <property type="project" value="UniProtKB-UniRule"/>
</dbReference>
<feature type="active site" evidence="7">
    <location>
        <position position="510"/>
    </location>
</feature>
<keyword evidence="10" id="KW-1185">Reference proteome</keyword>
<comment type="pathway">
    <text evidence="1 7 8">Carbohydrate degradation; glycolysis; D-glyceraldehyde 3-phosphate and glycerone phosphate from D-glucose: step 2/4.</text>
</comment>
<dbReference type="CDD" id="cd05016">
    <property type="entry name" value="SIS_PGI_2"/>
    <property type="match status" value="1"/>
</dbReference>
<evidence type="ECO:0000256" key="1">
    <source>
        <dbReference type="ARBA" id="ARBA00004926"/>
    </source>
</evidence>
<evidence type="ECO:0000256" key="7">
    <source>
        <dbReference type="HAMAP-Rule" id="MF_00473"/>
    </source>
</evidence>
<feature type="active site" evidence="7">
    <location>
        <position position="400"/>
    </location>
</feature>
<dbReference type="EC" id="5.3.1.9" evidence="7"/>
<dbReference type="PROSITE" id="PS00174">
    <property type="entry name" value="P_GLUCOSE_ISOMERASE_2"/>
    <property type="match status" value="1"/>
</dbReference>
<dbReference type="PRINTS" id="PR00662">
    <property type="entry name" value="G6PISOMERASE"/>
</dbReference>
<dbReference type="RefSeq" id="WP_091572487.1">
    <property type="nucleotide sequence ID" value="NZ_FNHP01000012.1"/>
</dbReference>
<dbReference type="PANTHER" id="PTHR11469">
    <property type="entry name" value="GLUCOSE-6-PHOSPHATE ISOMERASE"/>
    <property type="match status" value="1"/>
</dbReference>
<dbReference type="UniPathway" id="UPA00138"/>
<comment type="similarity">
    <text evidence="2 7 8">Belongs to the GPI family.</text>
</comment>
<feature type="active site" description="Proton donor" evidence="7">
    <location>
        <position position="369"/>
    </location>
</feature>
<dbReference type="UniPathway" id="UPA00109">
    <property type="reaction ID" value="UER00181"/>
</dbReference>
<dbReference type="InterPro" id="IPR035482">
    <property type="entry name" value="SIS_PGI_2"/>
</dbReference>
<dbReference type="InterPro" id="IPR018189">
    <property type="entry name" value="Phosphoglucose_isomerase_CS"/>
</dbReference>
<evidence type="ECO:0000256" key="8">
    <source>
        <dbReference type="RuleBase" id="RU000612"/>
    </source>
</evidence>
<dbReference type="GO" id="GO:0006094">
    <property type="term" value="P:gluconeogenesis"/>
    <property type="evidence" value="ECO:0007669"/>
    <property type="project" value="UniProtKB-UniRule"/>
</dbReference>
<dbReference type="NCBIfam" id="NF001211">
    <property type="entry name" value="PRK00179.1"/>
    <property type="match status" value="1"/>
</dbReference>
<comment type="pathway">
    <text evidence="7">Carbohydrate biosynthesis; gluconeogenesis.</text>
</comment>
<dbReference type="Proteomes" id="UP000198552">
    <property type="component" value="Unassembled WGS sequence"/>
</dbReference>
<evidence type="ECO:0000256" key="4">
    <source>
        <dbReference type="ARBA" id="ARBA00023152"/>
    </source>
</evidence>
<dbReference type="PANTHER" id="PTHR11469:SF1">
    <property type="entry name" value="GLUCOSE-6-PHOSPHATE ISOMERASE"/>
    <property type="match status" value="1"/>
</dbReference>
<dbReference type="AlphaFoldDB" id="A0A1G9VCJ6"/>
<reference evidence="10" key="1">
    <citation type="submission" date="2016-10" db="EMBL/GenBank/DDBJ databases">
        <authorList>
            <person name="Varghese N."/>
            <person name="Submissions S."/>
        </authorList>
    </citation>
    <scope>NUCLEOTIDE SEQUENCE [LARGE SCALE GENOMIC DNA]</scope>
    <source>
        <strain evidence="10">EPL6</strain>
    </source>
</reference>
<sequence>MSAAPPAYHDPRTRCDRTPAWGALQQHFQQSGRHFDLRAALEGGGGAARVAHFSQQAPHVYADLSKNLIDARTEALLLQLARECGVEAYRDAMFAGCPINHTEGRAVMHWLLRNPPPDHMNQGAAAIENAASGFVAEAAREVQATLEQMLALAEQVRADDAITDIVNIGIGGSDLGPSMAVKALDDLRPAPKRLHFISNVDGMELGSLLRTLQPERTLFLIASKTFTTAETMTNARAARAWFLAQGGSEQQLARHFWALTTNLEAAAQFGIHTTLGFWDWVGGRYSLWSAIGLPIAIAVGADAFRRLLAGAHAMDQHFRRAPLEQNLPVRLALLDVWYRNFHGFGSRCVAPYSHGLRRLPAYLQQLEMESNGKGVDAAGDPLPYATSPVVWGEPGTNGQHAFFQMLHQGPNVIPVEFIALARPGRDLPGQHARLVANALAQAKALMRGRPSPDNPHRHFGGNRPSTFFVLEQLTPEALGALIALYEHRVFVAGAVWGINSFDQWGVELGKVLAQGLEPRLASGDTEGLDASTAALLGRFQVE</sequence>
<keyword evidence="3 7" id="KW-0312">Gluconeogenesis</keyword>
<proteinExistence type="inferred from homology"/>
<dbReference type="SUPFAM" id="SSF53697">
    <property type="entry name" value="SIS domain"/>
    <property type="match status" value="1"/>
</dbReference>
<dbReference type="STRING" id="1527607.SAMN05428957_11234"/>
<comment type="catalytic activity">
    <reaction evidence="6 7 8">
        <text>alpha-D-glucose 6-phosphate = beta-D-fructose 6-phosphate</text>
        <dbReference type="Rhea" id="RHEA:11816"/>
        <dbReference type="ChEBI" id="CHEBI:57634"/>
        <dbReference type="ChEBI" id="CHEBI:58225"/>
        <dbReference type="EC" id="5.3.1.9"/>
    </reaction>
</comment>
<dbReference type="EMBL" id="FNHP01000012">
    <property type="protein sequence ID" value="SDM69944.1"/>
    <property type="molecule type" value="Genomic_DNA"/>
</dbReference>
<dbReference type="Gene3D" id="3.40.50.10490">
    <property type="entry name" value="Glucose-6-phosphate isomerase like protein, domain 1"/>
    <property type="match status" value="2"/>
</dbReference>
<comment type="function">
    <text evidence="7">Catalyzes the reversible isomerization of glucose-6-phosphate to fructose-6-phosphate.</text>
</comment>
<comment type="subcellular location">
    <subcellularLocation>
        <location evidence="7">Cytoplasm</location>
    </subcellularLocation>
</comment>
<dbReference type="GO" id="GO:0006096">
    <property type="term" value="P:glycolytic process"/>
    <property type="evidence" value="ECO:0007669"/>
    <property type="project" value="UniProtKB-UniRule"/>
</dbReference>
<evidence type="ECO:0000256" key="6">
    <source>
        <dbReference type="ARBA" id="ARBA00029321"/>
    </source>
</evidence>
<dbReference type="OrthoDB" id="140919at2"/>
<dbReference type="PROSITE" id="PS00765">
    <property type="entry name" value="P_GLUCOSE_ISOMERASE_1"/>
    <property type="match status" value="1"/>
</dbReference>
<keyword evidence="5 7" id="KW-0413">Isomerase</keyword>
<gene>
    <name evidence="7" type="primary">pgi</name>
    <name evidence="9" type="ORF">SAMN05428957_11234</name>
</gene>
<evidence type="ECO:0000256" key="5">
    <source>
        <dbReference type="ARBA" id="ARBA00023235"/>
    </source>
</evidence>
<dbReference type="Gene3D" id="1.10.1390.10">
    <property type="match status" value="1"/>
</dbReference>
<evidence type="ECO:0000256" key="2">
    <source>
        <dbReference type="ARBA" id="ARBA00006604"/>
    </source>
</evidence>
<dbReference type="GO" id="GO:0048029">
    <property type="term" value="F:monosaccharide binding"/>
    <property type="evidence" value="ECO:0007669"/>
    <property type="project" value="TreeGrafter"/>
</dbReference>
<dbReference type="GO" id="GO:0097367">
    <property type="term" value="F:carbohydrate derivative binding"/>
    <property type="evidence" value="ECO:0007669"/>
    <property type="project" value="InterPro"/>
</dbReference>
<keyword evidence="4 7" id="KW-0324">Glycolysis</keyword>
<accession>A0A1G9VCJ6</accession>
<dbReference type="GO" id="GO:0051156">
    <property type="term" value="P:glucose 6-phosphate metabolic process"/>
    <property type="evidence" value="ECO:0007669"/>
    <property type="project" value="TreeGrafter"/>
</dbReference>
<evidence type="ECO:0000313" key="9">
    <source>
        <dbReference type="EMBL" id="SDM69944.1"/>
    </source>
</evidence>
<evidence type="ECO:0000313" key="10">
    <source>
        <dbReference type="Proteomes" id="UP000198552"/>
    </source>
</evidence>
<dbReference type="InterPro" id="IPR046348">
    <property type="entry name" value="SIS_dom_sf"/>
</dbReference>
<name>A0A1G9VCJ6_9BURK</name>
<keyword evidence="7" id="KW-0963">Cytoplasm</keyword>
<dbReference type="HAMAP" id="MF_00473">
    <property type="entry name" value="G6P_isomerase"/>
    <property type="match status" value="1"/>
</dbReference>
<dbReference type="InterPro" id="IPR023096">
    <property type="entry name" value="G6P_Isomerase_C"/>
</dbReference>
<dbReference type="InterPro" id="IPR001672">
    <property type="entry name" value="G6P_Isomerase"/>
</dbReference>
<protein>
    <recommendedName>
        <fullName evidence="7">Glucose-6-phosphate isomerase</fullName>
        <shortName evidence="7">GPI</shortName>
        <ecNumber evidence="7">5.3.1.9</ecNumber>
    </recommendedName>
    <alternativeName>
        <fullName evidence="7">Phosphoglucose isomerase</fullName>
        <shortName evidence="7">PGI</shortName>
    </alternativeName>
    <alternativeName>
        <fullName evidence="7">Phosphohexose isomerase</fullName>
        <shortName evidence="7">PHI</shortName>
    </alternativeName>
</protein>
<dbReference type="PROSITE" id="PS51463">
    <property type="entry name" value="P_GLUCOSE_ISOMERASE_3"/>
    <property type="match status" value="1"/>
</dbReference>
<dbReference type="CDD" id="cd05015">
    <property type="entry name" value="SIS_PGI_1"/>
    <property type="match status" value="1"/>
</dbReference>
<dbReference type="InterPro" id="IPR035476">
    <property type="entry name" value="SIS_PGI_1"/>
</dbReference>
<organism evidence="9 10">
    <name type="scientific">Oryzisolibacter propanilivorax</name>
    <dbReference type="NCBI Taxonomy" id="1527607"/>
    <lineage>
        <taxon>Bacteria</taxon>
        <taxon>Pseudomonadati</taxon>
        <taxon>Pseudomonadota</taxon>
        <taxon>Betaproteobacteria</taxon>
        <taxon>Burkholderiales</taxon>
        <taxon>Comamonadaceae</taxon>
        <taxon>Oryzisolibacter</taxon>
    </lineage>
</organism>
<dbReference type="GO" id="GO:0005829">
    <property type="term" value="C:cytosol"/>
    <property type="evidence" value="ECO:0007669"/>
    <property type="project" value="TreeGrafter"/>
</dbReference>